<evidence type="ECO:0000313" key="7">
    <source>
        <dbReference type="EMBL" id="TGZ82778.1"/>
    </source>
</evidence>
<feature type="compositionally biased region" description="Basic and acidic residues" evidence="5">
    <location>
        <begin position="146"/>
        <end position="175"/>
    </location>
</feature>
<sequence>MSEYWKSTPKYWCKYCSTYVVDTPLGRKNHDATGKHQGALKRFLRDIHRENERSTNASEAAKREVARLNALVAGESSSAAAAPSTQVAKPEQKKGERWGMATRAPTETEKKRQMQELEALGVALPEQYRGDLAMPGEWTTVSVEVGKTEKEEREETEKAEKRRIKEEEERKRKWEEMDEDEKALRGFKLSKRTYPGDEEHETSADARWNVGTIKRPKKEEDEEAETKIAFQVKKEEEDHVPAPLKTEDADEETKPVVKKEETTPPPATEAEPSGASAEPADAGVVFKKRKAKNIRKK</sequence>
<feature type="region of interest" description="Disordered" evidence="5">
    <location>
        <begin position="75"/>
        <end position="113"/>
    </location>
</feature>
<dbReference type="InterPro" id="IPR040023">
    <property type="entry name" value="WBP4"/>
</dbReference>
<evidence type="ECO:0000256" key="2">
    <source>
        <dbReference type="ARBA" id="ARBA00022771"/>
    </source>
</evidence>
<dbReference type="SMART" id="SM00451">
    <property type="entry name" value="ZnF_U1"/>
    <property type="match status" value="1"/>
</dbReference>
<feature type="compositionally biased region" description="Basic residues" evidence="5">
    <location>
        <begin position="286"/>
        <end position="297"/>
    </location>
</feature>
<dbReference type="PANTHER" id="PTHR13173">
    <property type="entry name" value="WW DOMAIN BINDING PROTEIN 4"/>
    <property type="match status" value="1"/>
</dbReference>
<feature type="domain" description="U1-type" evidence="6">
    <location>
        <begin position="8"/>
        <end position="43"/>
    </location>
</feature>
<dbReference type="GO" id="GO:0008270">
    <property type="term" value="F:zinc ion binding"/>
    <property type="evidence" value="ECO:0007669"/>
    <property type="project" value="UniProtKB-KW"/>
</dbReference>
<keyword evidence="2" id="KW-0863">Zinc-finger</keyword>
<keyword evidence="4" id="KW-0175">Coiled coil</keyword>
<evidence type="ECO:0000313" key="8">
    <source>
        <dbReference type="Proteomes" id="UP000298138"/>
    </source>
</evidence>
<reference evidence="7 8" key="1">
    <citation type="submission" date="2019-04" db="EMBL/GenBank/DDBJ databases">
        <title>Comparative genomics and transcriptomics to analyze fruiting body development in filamentous ascomycetes.</title>
        <authorList>
            <consortium name="DOE Joint Genome Institute"/>
            <person name="Lutkenhaus R."/>
            <person name="Traeger S."/>
            <person name="Breuer J."/>
            <person name="Kuo A."/>
            <person name="Lipzen A."/>
            <person name="Pangilinan J."/>
            <person name="Dilworth D."/>
            <person name="Sandor L."/>
            <person name="Poggeler S."/>
            <person name="Barry K."/>
            <person name="Grigoriev I.V."/>
            <person name="Nowrousian M."/>
        </authorList>
    </citation>
    <scope>NUCLEOTIDE SEQUENCE [LARGE SCALE GENOMIC DNA]</scope>
    <source>
        <strain evidence="7 8">CBS 389.68</strain>
    </source>
</reference>
<evidence type="ECO:0000256" key="4">
    <source>
        <dbReference type="SAM" id="Coils"/>
    </source>
</evidence>
<evidence type="ECO:0000256" key="1">
    <source>
        <dbReference type="ARBA" id="ARBA00022723"/>
    </source>
</evidence>
<proteinExistence type="predicted"/>
<feature type="region of interest" description="Disordered" evidence="5">
    <location>
        <begin position="140"/>
        <end position="297"/>
    </location>
</feature>
<dbReference type="InterPro" id="IPR003604">
    <property type="entry name" value="Matrin/U1-like-C_Znf_C2H2"/>
</dbReference>
<dbReference type="SUPFAM" id="SSF57667">
    <property type="entry name" value="beta-beta-alpha zinc fingers"/>
    <property type="match status" value="1"/>
</dbReference>
<accession>A0A4S2N0Y4</accession>
<keyword evidence="8" id="KW-1185">Reference proteome</keyword>
<feature type="compositionally biased region" description="Low complexity" evidence="5">
    <location>
        <begin position="268"/>
        <end position="280"/>
    </location>
</feature>
<gene>
    <name evidence="7" type="ORF">EX30DRAFT_339056</name>
</gene>
<dbReference type="AlphaFoldDB" id="A0A4S2N0Y4"/>
<feature type="compositionally biased region" description="Basic and acidic residues" evidence="5">
    <location>
        <begin position="252"/>
        <end position="262"/>
    </location>
</feature>
<dbReference type="OrthoDB" id="191651at2759"/>
<dbReference type="EMBL" id="ML220114">
    <property type="protein sequence ID" value="TGZ82778.1"/>
    <property type="molecule type" value="Genomic_DNA"/>
</dbReference>
<feature type="coiled-coil region" evidence="4">
    <location>
        <begin position="44"/>
        <end position="71"/>
    </location>
</feature>
<dbReference type="GO" id="GO:0000398">
    <property type="term" value="P:mRNA splicing, via spliceosome"/>
    <property type="evidence" value="ECO:0007669"/>
    <property type="project" value="InterPro"/>
</dbReference>
<evidence type="ECO:0000256" key="3">
    <source>
        <dbReference type="ARBA" id="ARBA00022833"/>
    </source>
</evidence>
<protein>
    <recommendedName>
        <fullName evidence="6">U1-type domain-containing protein</fullName>
    </recommendedName>
</protein>
<dbReference type="GO" id="GO:0003723">
    <property type="term" value="F:RNA binding"/>
    <property type="evidence" value="ECO:0007669"/>
    <property type="project" value="TreeGrafter"/>
</dbReference>
<dbReference type="Proteomes" id="UP000298138">
    <property type="component" value="Unassembled WGS sequence"/>
</dbReference>
<dbReference type="InterPro" id="IPR036236">
    <property type="entry name" value="Znf_C2H2_sf"/>
</dbReference>
<feature type="compositionally biased region" description="Basic and acidic residues" evidence="5">
    <location>
        <begin position="194"/>
        <end position="204"/>
    </location>
</feature>
<dbReference type="STRING" id="341454.A0A4S2N0Y4"/>
<organism evidence="7 8">
    <name type="scientific">Ascodesmis nigricans</name>
    <dbReference type="NCBI Taxonomy" id="341454"/>
    <lineage>
        <taxon>Eukaryota</taxon>
        <taxon>Fungi</taxon>
        <taxon>Dikarya</taxon>
        <taxon>Ascomycota</taxon>
        <taxon>Pezizomycotina</taxon>
        <taxon>Pezizomycetes</taxon>
        <taxon>Pezizales</taxon>
        <taxon>Ascodesmidaceae</taxon>
        <taxon>Ascodesmis</taxon>
    </lineage>
</organism>
<dbReference type="PANTHER" id="PTHR13173:SF10">
    <property type="entry name" value="WW DOMAIN-BINDING PROTEIN 4"/>
    <property type="match status" value="1"/>
</dbReference>
<dbReference type="InterPro" id="IPR013085">
    <property type="entry name" value="U1-CZ_Znf_C2H2"/>
</dbReference>
<dbReference type="InParanoid" id="A0A4S2N0Y4"/>
<evidence type="ECO:0000256" key="5">
    <source>
        <dbReference type="SAM" id="MobiDB-lite"/>
    </source>
</evidence>
<keyword evidence="1" id="KW-0479">Metal-binding</keyword>
<evidence type="ECO:0000259" key="6">
    <source>
        <dbReference type="SMART" id="SM00451"/>
    </source>
</evidence>
<keyword evidence="3" id="KW-0862">Zinc</keyword>
<dbReference type="Gene3D" id="3.30.160.60">
    <property type="entry name" value="Classic Zinc Finger"/>
    <property type="match status" value="1"/>
</dbReference>
<name>A0A4S2N0Y4_9PEZI</name>
<dbReference type="GO" id="GO:0071011">
    <property type="term" value="C:precatalytic spliceosome"/>
    <property type="evidence" value="ECO:0007669"/>
    <property type="project" value="TreeGrafter"/>
</dbReference>
<dbReference type="Pfam" id="PF06220">
    <property type="entry name" value="zf-U1"/>
    <property type="match status" value="1"/>
</dbReference>